<gene>
    <name evidence="4" type="ORF">EBH_0044280</name>
</gene>
<dbReference type="Proteomes" id="UP000030750">
    <property type="component" value="Unassembled WGS sequence"/>
</dbReference>
<dbReference type="Pfam" id="PF08190">
    <property type="entry name" value="PIH1"/>
    <property type="match status" value="1"/>
</dbReference>
<feature type="compositionally biased region" description="Basic and acidic residues" evidence="2">
    <location>
        <begin position="526"/>
        <end position="538"/>
    </location>
</feature>
<dbReference type="PANTHER" id="PTHR22997">
    <property type="entry name" value="PIH1 DOMAIN-CONTAINING PROTEIN 1"/>
    <property type="match status" value="1"/>
</dbReference>
<comment type="similarity">
    <text evidence="1">Belongs to the PIH1 family.</text>
</comment>
<reference evidence="4" key="2">
    <citation type="submission" date="2013-10" db="EMBL/GenBank/DDBJ databases">
        <authorList>
            <person name="Aslett M."/>
        </authorList>
    </citation>
    <scope>NUCLEOTIDE SEQUENCE [LARGE SCALE GENOMIC DNA]</scope>
    <source>
        <strain evidence="4">Houghton</strain>
    </source>
</reference>
<evidence type="ECO:0000313" key="5">
    <source>
        <dbReference type="Proteomes" id="UP000030750"/>
    </source>
</evidence>
<reference evidence="4" key="1">
    <citation type="submission" date="2013-10" db="EMBL/GenBank/DDBJ databases">
        <title>Genomic analysis of the causative agents of coccidiosis in chickens.</title>
        <authorList>
            <person name="Reid A.J."/>
            <person name="Blake D."/>
            <person name="Billington K."/>
            <person name="Browne H."/>
            <person name="Dunn M."/>
            <person name="Hung S."/>
            <person name="Kawahara F."/>
            <person name="Miranda-Saavedra D."/>
            <person name="Mourier T."/>
            <person name="Nagra H."/>
            <person name="Otto T.D."/>
            <person name="Rawlings N."/>
            <person name="Sanchez A."/>
            <person name="Sanders M."/>
            <person name="Subramaniam C."/>
            <person name="Tay Y."/>
            <person name="Dear P."/>
            <person name="Doerig C."/>
            <person name="Gruber A."/>
            <person name="Parkinson J."/>
            <person name="Shirley M."/>
            <person name="Wan K.L."/>
            <person name="Berriman M."/>
            <person name="Tomley F."/>
            <person name="Pain A."/>
        </authorList>
    </citation>
    <scope>NUCLEOTIDE SEQUENCE [LARGE SCALE GENOMIC DNA]</scope>
    <source>
        <strain evidence="4">Houghton</strain>
    </source>
</reference>
<dbReference type="InterPro" id="IPR012981">
    <property type="entry name" value="PIH1_N"/>
</dbReference>
<protein>
    <recommendedName>
        <fullName evidence="3">PIH1 N-terminal domain-containing protein</fullName>
    </recommendedName>
</protein>
<evidence type="ECO:0000256" key="2">
    <source>
        <dbReference type="SAM" id="MobiDB-lite"/>
    </source>
</evidence>
<proteinExistence type="inferred from homology"/>
<accession>U6LT08</accession>
<sequence>MWDAAISARDALLQAQGSPGAPGARGPPDLWGVGEDAAAALGLQQQLLHADAASQLAAPLKEEGRGVAVWISPAPGHVIKARLQNGQKLFLNICSHPKIEPWHYKEVLAGEGQAPQGGIRIPMSIGPFAGPSPCASADTLETCWKEPQARDVLRQFACAAVARKHQLELQEKVSFPKATYKGTLPPPRQRIRVTREAHIELLTGEPAAEEPSSAAAAGQKAAAAAPYAAAGSSSLAEYLVWEGAFATPADAGAYCLYLAQGLRQQRRGPQAPPAPSSQQETAASAASPWIASWIKSCSSNNGCSSSNNCSSERIIPVGAVETDALSCGTSPSATAKTNKPRGLKKAFLVAPAAAAASSSAPRRQQAANAPSSNPGALAWEFRCTYSLKISDLELVVLPLRGALCGVEKNTTGPLNGCSLAFPLRLRSKAAFALVCTYSSCEEAKALLQQLQQQQWLPRGGALVAPREGGNATLRDTKSAASAFLLTVCLFVDTAAELALSRICPAAAAAAEAAAIEAMETAPAGAAEKEKGTKLHVEIDDSSSSDECCSEALDEPTPRL</sequence>
<evidence type="ECO:0000313" key="4">
    <source>
        <dbReference type="EMBL" id="CDJ51749.1"/>
    </source>
</evidence>
<feature type="domain" description="PIH1 N-terminal" evidence="3">
    <location>
        <begin position="60"/>
        <end position="127"/>
    </location>
</feature>
<evidence type="ECO:0000259" key="3">
    <source>
        <dbReference type="Pfam" id="PF08190"/>
    </source>
</evidence>
<dbReference type="AlphaFoldDB" id="U6LT08"/>
<dbReference type="InterPro" id="IPR050734">
    <property type="entry name" value="PIH1/Kintoun_subfamily"/>
</dbReference>
<dbReference type="VEuPathDB" id="ToxoDB:EBH_0044280"/>
<feature type="region of interest" description="Disordered" evidence="2">
    <location>
        <begin position="521"/>
        <end position="559"/>
    </location>
</feature>
<dbReference type="EMBL" id="HG713006">
    <property type="protein sequence ID" value="CDJ51749.1"/>
    <property type="molecule type" value="Genomic_DNA"/>
</dbReference>
<dbReference type="OrthoDB" id="5135119at2759"/>
<organism evidence="4 5">
    <name type="scientific">Eimeria brunetti</name>
    <dbReference type="NCBI Taxonomy" id="51314"/>
    <lineage>
        <taxon>Eukaryota</taxon>
        <taxon>Sar</taxon>
        <taxon>Alveolata</taxon>
        <taxon>Apicomplexa</taxon>
        <taxon>Conoidasida</taxon>
        <taxon>Coccidia</taxon>
        <taxon>Eucoccidiorida</taxon>
        <taxon>Eimeriorina</taxon>
        <taxon>Eimeriidae</taxon>
        <taxon>Eimeria</taxon>
    </lineage>
</organism>
<dbReference type="PANTHER" id="PTHR22997:SF0">
    <property type="entry name" value="PIH1 DOMAIN-CONTAINING PROTEIN 1"/>
    <property type="match status" value="1"/>
</dbReference>
<dbReference type="GO" id="GO:0005737">
    <property type="term" value="C:cytoplasm"/>
    <property type="evidence" value="ECO:0007669"/>
    <property type="project" value="TreeGrafter"/>
</dbReference>
<name>U6LT08_9EIME</name>
<feature type="compositionally biased region" description="Acidic residues" evidence="2">
    <location>
        <begin position="539"/>
        <end position="553"/>
    </location>
</feature>
<keyword evidence="5" id="KW-1185">Reference proteome</keyword>
<evidence type="ECO:0000256" key="1">
    <source>
        <dbReference type="ARBA" id="ARBA00008511"/>
    </source>
</evidence>